<reference evidence="4" key="3">
    <citation type="submission" date="2020-02" db="EMBL/GenBank/DDBJ databases">
        <authorList>
            <person name="Littmann E."/>
            <person name="Sorbara M."/>
        </authorList>
    </citation>
    <scope>NUCLEOTIDE SEQUENCE</scope>
    <source>
        <strain evidence="4">MSK.2.26</strain>
    </source>
</reference>
<dbReference type="InterPro" id="IPR011109">
    <property type="entry name" value="DNA_bind_recombinase_dom"/>
</dbReference>
<dbReference type="EMBL" id="JAAISW010000141">
    <property type="protein sequence ID" value="NSJ47049.1"/>
    <property type="molecule type" value="Genomic_DNA"/>
</dbReference>
<dbReference type="PROSITE" id="PS51737">
    <property type="entry name" value="RECOMBINASE_DNA_BIND"/>
    <property type="match status" value="1"/>
</dbReference>
<organism evidence="3 5">
    <name type="scientific">Enterocloster clostridioformis</name>
    <dbReference type="NCBI Taxonomy" id="1531"/>
    <lineage>
        <taxon>Bacteria</taxon>
        <taxon>Bacillati</taxon>
        <taxon>Bacillota</taxon>
        <taxon>Clostridia</taxon>
        <taxon>Lachnospirales</taxon>
        <taxon>Lachnospiraceae</taxon>
        <taxon>Enterocloster</taxon>
    </lineage>
</organism>
<dbReference type="Pfam" id="PF13408">
    <property type="entry name" value="Zn_ribbon_recom"/>
    <property type="match status" value="1"/>
</dbReference>
<reference evidence="4 6" key="2">
    <citation type="journal article" date="2020" name="Cell Host Microbe">
        <title>Functional and Genomic Variation between Human-Derived Isolates of Lachnospiraceae Reveals Inter- and Intra-Species Diversity.</title>
        <authorList>
            <person name="Sorbara M.T."/>
            <person name="Littmann E.R."/>
            <person name="Fontana E."/>
            <person name="Moody T.U."/>
            <person name="Kohout C.E."/>
            <person name="Gjonbalaj M."/>
            <person name="Eaton V."/>
            <person name="Seok R."/>
            <person name="Leiner I.M."/>
            <person name="Pamer E.G."/>
        </authorList>
    </citation>
    <scope>NUCLEOTIDE SEQUENCE [LARGE SCALE GENOMIC DNA]</scope>
    <source>
        <strain evidence="4 6">MSK.2.26</strain>
    </source>
</reference>
<dbReference type="Gene3D" id="3.40.50.1390">
    <property type="entry name" value="Resolvase, N-terminal catalytic domain"/>
    <property type="match status" value="1"/>
</dbReference>
<evidence type="ECO:0000313" key="4">
    <source>
        <dbReference type="EMBL" id="NSJ47049.1"/>
    </source>
</evidence>
<evidence type="ECO:0000259" key="1">
    <source>
        <dbReference type="PROSITE" id="PS51736"/>
    </source>
</evidence>
<protein>
    <submittedName>
        <fullName evidence="4">Recombinase family protein</fullName>
    </submittedName>
    <submittedName>
        <fullName evidence="3">Serine recombinase</fullName>
    </submittedName>
</protein>
<dbReference type="Gene3D" id="3.90.1750.20">
    <property type="entry name" value="Putative Large Serine Recombinase, Chain B, Domain 2"/>
    <property type="match status" value="1"/>
</dbReference>
<dbReference type="InterPro" id="IPR006119">
    <property type="entry name" value="Resolv_N"/>
</dbReference>
<feature type="domain" description="Resolvase/invertase-type recombinase catalytic" evidence="1">
    <location>
        <begin position="29"/>
        <end position="177"/>
    </location>
</feature>
<evidence type="ECO:0000313" key="5">
    <source>
        <dbReference type="Proteomes" id="UP000315200"/>
    </source>
</evidence>
<dbReference type="InterPro" id="IPR038109">
    <property type="entry name" value="DNA_bind_recomb_sf"/>
</dbReference>
<reference evidence="3 5" key="1">
    <citation type="submission" date="2019-06" db="EMBL/GenBank/DDBJ databases">
        <title>Draft genome sequence of [Clostridium] clostridioforme NBRC 113352.</title>
        <authorList>
            <person name="Miura T."/>
            <person name="Furukawa M."/>
            <person name="Shimamura M."/>
            <person name="Ohyama Y."/>
            <person name="Yamazoe A."/>
            <person name="Kawasaki H."/>
        </authorList>
    </citation>
    <scope>NUCLEOTIDE SEQUENCE [LARGE SCALE GENOMIC DNA]</scope>
    <source>
        <strain evidence="3 5">NBRC 113352</strain>
    </source>
</reference>
<comment type="caution">
    <text evidence="3">The sequence shown here is derived from an EMBL/GenBank/DDBJ whole genome shotgun (WGS) entry which is preliminary data.</text>
</comment>
<dbReference type="PANTHER" id="PTHR30461">
    <property type="entry name" value="DNA-INVERTASE FROM LAMBDOID PROPHAGE"/>
    <property type="match status" value="1"/>
</dbReference>
<gene>
    <name evidence="3" type="ORF">Ccl03g_38450</name>
    <name evidence="4" type="ORF">G5B26_26760</name>
</gene>
<dbReference type="InterPro" id="IPR050639">
    <property type="entry name" value="SSR_resolvase"/>
</dbReference>
<dbReference type="Pfam" id="PF00239">
    <property type="entry name" value="Resolvase"/>
    <property type="match status" value="1"/>
</dbReference>
<dbReference type="GO" id="GO:0000150">
    <property type="term" value="F:DNA strand exchange activity"/>
    <property type="evidence" value="ECO:0007669"/>
    <property type="project" value="InterPro"/>
</dbReference>
<dbReference type="GO" id="GO:0003677">
    <property type="term" value="F:DNA binding"/>
    <property type="evidence" value="ECO:0007669"/>
    <property type="project" value="InterPro"/>
</dbReference>
<dbReference type="SUPFAM" id="SSF53041">
    <property type="entry name" value="Resolvase-like"/>
    <property type="match status" value="1"/>
</dbReference>
<dbReference type="Proteomes" id="UP000315200">
    <property type="component" value="Unassembled WGS sequence"/>
</dbReference>
<dbReference type="PANTHER" id="PTHR30461:SF23">
    <property type="entry name" value="DNA RECOMBINASE-RELATED"/>
    <property type="match status" value="1"/>
</dbReference>
<evidence type="ECO:0000313" key="3">
    <source>
        <dbReference type="EMBL" id="GEA38132.1"/>
    </source>
</evidence>
<dbReference type="AlphaFoldDB" id="A0A829VW06"/>
<dbReference type="RefSeq" id="WP_002584638.1">
    <property type="nucleotide sequence ID" value="NZ_BJLB01000001.1"/>
</dbReference>
<dbReference type="Proteomes" id="UP000719916">
    <property type="component" value="Unassembled WGS sequence"/>
</dbReference>
<dbReference type="Pfam" id="PF07508">
    <property type="entry name" value="Recombinase"/>
    <property type="match status" value="1"/>
</dbReference>
<accession>A0A829VW06</accession>
<sequence>MSAEMKIHIIQPTSTKQSATEPNQTKKRRVAAYARVSTLDEEQLNSYENQITYYTNYIKSHPDWEFVEVYSDEGISGLNTKRRLGFKRMIRDARNGKIDLIITKSISRFARNTVDSLSITRYLKNMGVEVYFEKENIHTFDPKGEFLLSILSSIAQEESRSISANVTWGMRKNMQNGKVSMAYSNFLGYRKGADGRPEVDPEEARIIRQIYSLYLEGKTLREICRILIRNKVRTPSGKLKWSTHVVSSILRNEKYTGNALLQKSYTSDFINKKLVKNDGTIPQYYVENSHPAIIDQETFDLVQEEYAKRNKKEAKDSGGRHNHSVFDKKLYCGDCGSIFGVRHWQTTTKGVVYVWRCYGRNKANCSCKTPIIRDEDLRGIFIKTLNQLISGGYNKEEVIELPHISKALLASFNKCIEKIKAKPDRKPVFDEEEFLALVDHIKFLSNGKIVTCFKNGQIVTVCI</sequence>
<dbReference type="InterPro" id="IPR025827">
    <property type="entry name" value="Zn_ribbon_recom_dom"/>
</dbReference>
<dbReference type="EMBL" id="BJLB01000001">
    <property type="protein sequence ID" value="GEA38132.1"/>
    <property type="molecule type" value="Genomic_DNA"/>
</dbReference>
<dbReference type="CDD" id="cd00338">
    <property type="entry name" value="Ser_Recombinase"/>
    <property type="match status" value="1"/>
</dbReference>
<evidence type="ECO:0000313" key="6">
    <source>
        <dbReference type="Proteomes" id="UP000719916"/>
    </source>
</evidence>
<evidence type="ECO:0000259" key="2">
    <source>
        <dbReference type="PROSITE" id="PS51737"/>
    </source>
</evidence>
<dbReference type="SMART" id="SM00857">
    <property type="entry name" value="Resolvase"/>
    <property type="match status" value="1"/>
</dbReference>
<dbReference type="PROSITE" id="PS51736">
    <property type="entry name" value="RECOMBINASES_3"/>
    <property type="match status" value="1"/>
</dbReference>
<name>A0A829VW06_9FIRM</name>
<dbReference type="InterPro" id="IPR036162">
    <property type="entry name" value="Resolvase-like_N_sf"/>
</dbReference>
<feature type="domain" description="Recombinase" evidence="2">
    <location>
        <begin position="186"/>
        <end position="312"/>
    </location>
</feature>
<proteinExistence type="predicted"/>